<evidence type="ECO:0000313" key="3">
    <source>
        <dbReference type="EMBL" id="UXE60190.1"/>
    </source>
</evidence>
<dbReference type="InterPro" id="IPR007712">
    <property type="entry name" value="RelE/ParE_toxin"/>
</dbReference>
<dbReference type="Gene3D" id="3.30.2310.20">
    <property type="entry name" value="RelE-like"/>
    <property type="match status" value="1"/>
</dbReference>
<dbReference type="KEGG" id="wna:KA717_31865"/>
<dbReference type="Pfam" id="PF05016">
    <property type="entry name" value="ParE_toxin"/>
    <property type="match status" value="1"/>
</dbReference>
<evidence type="ECO:0000256" key="2">
    <source>
        <dbReference type="ARBA" id="ARBA00022649"/>
    </source>
</evidence>
<gene>
    <name evidence="3" type="ORF">KA717_31865</name>
</gene>
<keyword evidence="2" id="KW-1277">Toxin-antitoxin system</keyword>
<dbReference type="InterPro" id="IPR051803">
    <property type="entry name" value="TA_system_RelE-like_toxin"/>
</dbReference>
<dbReference type="PANTHER" id="PTHR33755">
    <property type="entry name" value="TOXIN PARE1-RELATED"/>
    <property type="match status" value="1"/>
</dbReference>
<dbReference type="AlphaFoldDB" id="A0A977PW33"/>
<accession>A0A977PW33</accession>
<dbReference type="Proteomes" id="UP001065613">
    <property type="component" value="Chromosome"/>
</dbReference>
<sequence length="95" mass="11003">MKNLIITLPACRDLEAISDYFLASSVDAGDRFVKAFEQKCQHLARFPYIGKSYARLKPNLRGLLLMDYIIFYQVIEDSVEILRVVNGYRDLKDII</sequence>
<reference evidence="3" key="1">
    <citation type="submission" date="2021-04" db="EMBL/GenBank/DDBJ databases">
        <title>Genome sequence of Woronichinia naegeliana from Washington state freshwater lake bloom.</title>
        <authorList>
            <person name="Dreher T.W."/>
        </authorList>
    </citation>
    <scope>NUCLEOTIDE SEQUENCE</scope>
    <source>
        <strain evidence="3">WA131</strain>
    </source>
</reference>
<proteinExistence type="inferred from homology"/>
<evidence type="ECO:0000256" key="1">
    <source>
        <dbReference type="ARBA" id="ARBA00006226"/>
    </source>
</evidence>
<organism evidence="3">
    <name type="scientific">Woronichinia naegeliana WA131</name>
    <dbReference type="NCBI Taxonomy" id="2824559"/>
    <lineage>
        <taxon>Bacteria</taxon>
        <taxon>Bacillati</taxon>
        <taxon>Cyanobacteriota</taxon>
        <taxon>Cyanophyceae</taxon>
        <taxon>Synechococcales</taxon>
        <taxon>Coelosphaeriaceae</taxon>
        <taxon>Woronichinia</taxon>
    </lineage>
</organism>
<name>A0A977PW33_9CYAN</name>
<dbReference type="PANTHER" id="PTHR33755:SF6">
    <property type="entry name" value="PLASMID STABILIZATION SYSTEM PROTEIN"/>
    <property type="match status" value="1"/>
</dbReference>
<comment type="similarity">
    <text evidence="1">Belongs to the RelE toxin family.</text>
</comment>
<dbReference type="InterPro" id="IPR035093">
    <property type="entry name" value="RelE/ParE_toxin_dom_sf"/>
</dbReference>
<dbReference type="EMBL" id="CP073041">
    <property type="protein sequence ID" value="UXE60190.1"/>
    <property type="molecule type" value="Genomic_DNA"/>
</dbReference>
<protein>
    <submittedName>
        <fullName evidence="3">Type II toxin-antitoxin system RelE/ParE family toxin</fullName>
    </submittedName>
</protein>